<dbReference type="jPOST" id="A0A0D9RM33"/>
<dbReference type="CTD" id="54968"/>
<dbReference type="STRING" id="60711.ENSCSAP00000009672"/>
<dbReference type="GO" id="GO:0032981">
    <property type="term" value="P:mitochondrial respiratory chain complex I assembly"/>
    <property type="evidence" value="ECO:0007669"/>
    <property type="project" value="Ensembl"/>
</dbReference>
<dbReference type="GO" id="GO:0033615">
    <property type="term" value="P:mitochondrial proton-transporting ATP synthase complex assembly"/>
    <property type="evidence" value="ECO:0007669"/>
    <property type="project" value="Ensembl"/>
</dbReference>
<dbReference type="Pfam" id="PF06979">
    <property type="entry name" value="TMEM70"/>
    <property type="match status" value="1"/>
</dbReference>
<dbReference type="Proteomes" id="UP000029965">
    <property type="component" value="Chromosome 8"/>
</dbReference>
<evidence type="ECO:0000256" key="1">
    <source>
        <dbReference type="ARBA" id="ARBA00005280"/>
    </source>
</evidence>
<dbReference type="OMA" id="DFVHLMG"/>
<reference evidence="3 4" key="1">
    <citation type="submission" date="2014-03" db="EMBL/GenBank/DDBJ databases">
        <authorList>
            <person name="Warren W."/>
            <person name="Wilson R.K."/>
        </authorList>
    </citation>
    <scope>NUCLEOTIDE SEQUENCE</scope>
</reference>
<dbReference type="InterPro" id="IPR045325">
    <property type="entry name" value="TMEM70/TMEM186/TMEM223"/>
</dbReference>
<dbReference type="EMBL" id="AQIB01087529">
    <property type="status" value="NOT_ANNOTATED_CDS"/>
    <property type="molecule type" value="Genomic_DNA"/>
</dbReference>
<feature type="transmembrane region" description="Helical" evidence="2">
    <location>
        <begin position="103"/>
        <end position="122"/>
    </location>
</feature>
<dbReference type="OrthoDB" id="156886at2759"/>
<dbReference type="GeneTree" id="ENSGT00390000018710"/>
<accession>A0A0D9RM33</accession>
<dbReference type="GO" id="GO:0051260">
    <property type="term" value="P:protein homooligomerization"/>
    <property type="evidence" value="ECO:0007669"/>
    <property type="project" value="Ensembl"/>
</dbReference>
<dbReference type="GeneID" id="103236979"/>
<dbReference type="GO" id="GO:0140260">
    <property type="term" value="F:mitochondrial proton-transporting ATP synthase complex binding"/>
    <property type="evidence" value="ECO:0007669"/>
    <property type="project" value="Ensembl"/>
</dbReference>
<dbReference type="eggNOG" id="KOG4478">
    <property type="taxonomic scope" value="Eukaryota"/>
</dbReference>
<dbReference type="PANTHER" id="PTHR13281:SF0">
    <property type="entry name" value="TRANSMEMBRANE PROTEIN 70, MITOCHONDRIAL"/>
    <property type="match status" value="1"/>
</dbReference>
<keyword evidence="2" id="KW-1133">Transmembrane helix</keyword>
<keyword evidence="2" id="KW-0812">Transmembrane</keyword>
<evidence type="ECO:0000313" key="4">
    <source>
        <dbReference type="Proteomes" id="UP000029965"/>
    </source>
</evidence>
<dbReference type="PANTHER" id="PTHR13281">
    <property type="entry name" value="TRANSMEMBRANE PROTEIN 70, MITOCHONDRIAL"/>
    <property type="match status" value="1"/>
</dbReference>
<dbReference type="Ensembl" id="ENSCSAT00000011606.1">
    <property type="protein sequence ID" value="ENSCSAP00000009672.1"/>
    <property type="gene ID" value="ENSCSAG00000013509.1"/>
</dbReference>
<sequence>MLFVALGRPWAVELRLGGSRIALCAAATLRGPRAFVSRASSCSRPSGPVAGGSTGPWGAARLLRLPGRAQIPVCWEGYVRCLHTPSDKSEDGRLIYTGNMARAVFGVKCFSYSTSLIGLTFLPYFLTQNNAFFESMSLPVQIVFYGIIGSFTLITPVLLHFITKGYVIRLYHEATTDTYKAITYNALLAETSTLFHQDDVKIPDATHVFTTFYAKTKSLLVNPVLFPNREDFIHLMGYDKEEFILDMEKPSEEKQHKDEK</sequence>
<keyword evidence="4" id="KW-1185">Reference proteome</keyword>
<protein>
    <submittedName>
        <fullName evidence="3">Transmembrane protein 70</fullName>
    </submittedName>
</protein>
<reference evidence="3" key="2">
    <citation type="submission" date="2025-08" db="UniProtKB">
        <authorList>
            <consortium name="Ensembl"/>
        </authorList>
    </citation>
    <scope>IDENTIFICATION</scope>
</reference>
<name>A0A0D9RM33_CHLSB</name>
<proteinExistence type="inferred from homology"/>
<dbReference type="BioGRID-ORCS" id="103236979">
    <property type="hits" value="1 hit in 16 CRISPR screens"/>
</dbReference>
<evidence type="ECO:0000313" key="3">
    <source>
        <dbReference type="Ensembl" id="ENSCSAP00000009672.1"/>
    </source>
</evidence>
<dbReference type="GO" id="GO:0030061">
    <property type="term" value="C:mitochondrial crista"/>
    <property type="evidence" value="ECO:0007669"/>
    <property type="project" value="Ensembl"/>
</dbReference>
<reference evidence="3" key="3">
    <citation type="submission" date="2025-09" db="UniProtKB">
        <authorList>
            <consortium name="Ensembl"/>
        </authorList>
    </citation>
    <scope>IDENTIFICATION</scope>
</reference>
<feature type="transmembrane region" description="Helical" evidence="2">
    <location>
        <begin position="142"/>
        <end position="162"/>
    </location>
</feature>
<dbReference type="AlphaFoldDB" id="A0A0D9RM33"/>
<gene>
    <name evidence="3" type="primary">TMEM70</name>
</gene>
<dbReference type="GO" id="GO:0005654">
    <property type="term" value="C:nucleoplasm"/>
    <property type="evidence" value="ECO:0007669"/>
    <property type="project" value="Ensembl"/>
</dbReference>
<dbReference type="InterPro" id="IPR009724">
    <property type="entry name" value="TMEM70"/>
</dbReference>
<dbReference type="RefSeq" id="XP_007999096.1">
    <property type="nucleotide sequence ID" value="XM_008000905.3"/>
</dbReference>
<comment type="similarity">
    <text evidence="1">Belongs to the TMEM70 family.</text>
</comment>
<organism evidence="3 4">
    <name type="scientific">Chlorocebus sabaeus</name>
    <name type="common">Green monkey</name>
    <name type="synonym">Simia sabaea</name>
    <dbReference type="NCBI Taxonomy" id="60711"/>
    <lineage>
        <taxon>Eukaryota</taxon>
        <taxon>Metazoa</taxon>
        <taxon>Chordata</taxon>
        <taxon>Craniata</taxon>
        <taxon>Vertebrata</taxon>
        <taxon>Euteleostomi</taxon>
        <taxon>Mammalia</taxon>
        <taxon>Eutheria</taxon>
        <taxon>Euarchontoglires</taxon>
        <taxon>Primates</taxon>
        <taxon>Haplorrhini</taxon>
        <taxon>Catarrhini</taxon>
        <taxon>Cercopithecidae</taxon>
        <taxon>Cercopithecinae</taxon>
        <taxon>Chlorocebus</taxon>
    </lineage>
</organism>
<dbReference type="Bgee" id="ENSCSAG00000013509">
    <property type="expression patterns" value="Expressed in adrenal cortex and 7 other cell types or tissues"/>
</dbReference>
<keyword evidence="2" id="KW-0472">Membrane</keyword>
<evidence type="ECO:0000256" key="2">
    <source>
        <dbReference type="SAM" id="Phobius"/>
    </source>
</evidence>
<dbReference type="KEGG" id="csab:103236979"/>